<proteinExistence type="predicted"/>
<feature type="domain" description="CCHC-type" evidence="3">
    <location>
        <begin position="373"/>
        <end position="388"/>
    </location>
</feature>
<evidence type="ECO:0008006" key="7">
    <source>
        <dbReference type="Google" id="ProtNLM"/>
    </source>
</evidence>
<keyword evidence="6" id="KW-1185">Reference proteome</keyword>
<keyword evidence="1" id="KW-0479">Metal-binding</keyword>
<evidence type="ECO:0000259" key="3">
    <source>
        <dbReference type="PROSITE" id="PS50158"/>
    </source>
</evidence>
<dbReference type="EMBL" id="CAVLGL010000002">
    <property type="protein sequence ID" value="CAK1579801.1"/>
    <property type="molecule type" value="Genomic_DNA"/>
</dbReference>
<feature type="region of interest" description="Disordered" evidence="2">
    <location>
        <begin position="432"/>
        <end position="460"/>
    </location>
</feature>
<dbReference type="Gene3D" id="3.30.70.270">
    <property type="match status" value="1"/>
</dbReference>
<evidence type="ECO:0000313" key="6">
    <source>
        <dbReference type="Proteomes" id="UP001314205"/>
    </source>
</evidence>
<sequence length="1775" mass="201105">MPEDKEQIRKRASYKGQITAFSNYLNSLKVSSLAATEVNELQLRISRIESMYERYDEVQLSIECNTDNIDAQISERTDFESLYFKSLSLAKRILADCIKSDDVSSDGGSHSGNHKFVKLPTIQLPKFNGSYDNWLEFHDTFMSLIHSNDEIDDINKFHYLRASLEGPAAVVIQSIEFSAANYTVAWTILCDRYDNKRLLIQNHVTALFNIAPINKELSVNLKRLIDQINKNLRALESLGEPTKQWDTLLIHIITQKLDAKTYREWEESKGRLEKDTPITFDIFLMFLKNRADLIETLEMSNSGATNRLNSSIKYAPKVKAMVSVRDTGNKNGSAFSAKLCPKCKGDHKLSSCPQFLGLSNDVRLQLLPEYKVCFNCLNSGHYANHCKKPGCKICHRKHNTLVHVADYQSKPITDIKALTVVEMPKSRIFNLNTSNTSSGNNKPVMQGHFEQTNSSTGSQLSSNSNAHLSLSAKVGTASCSEQGDVLLSTALIKVIGKNGCPYIARAILDSGSNACLITEELYQRLGLPAQNVNQSVVGINNASAHIKKICKVSIKSLNDNFSSNLHCFVLPSITQNVPTRYVNLSNLKIPSNISLADPNFHSPAPVDMLIGADVFWDLIGTQRLKLGDGQPILCETSLGWLVSGPIDYRYVKKGVNFIKCNFTRIFQDEASKDLDEDIQKQLVRFWHLEEVSPASLYSNEEKLCEEHFLKNTTRLANGRFCVRIPLKHNPDVLGDSWPRAKKCLLSLERRLAGQSQVYEMYKEFMSEYESLGHMEKCDNDNLPRKMHFIPHHGVLRESSTTTKLRVVFNASSPTSSGVSLNNIQMVGPVVQDDLLSILLRFRLHKYVLTADVEKMYRKIVIHPDDRYLQQIVWRDNPSEQLQAYQLNTVTYGTSSAPFLATRCLQQLGLECTDDKVAQVIIHDFYVDDLLTGGDDINEVTDLRRKVTSTLASAHMVLRKWKSNESQLVSENDISPLDLNIGGFEPTKTLGLGWQSHTDELCFPIGGLFSGRTKRDMLSVISQIFDPLGLLSPCVIKMKMLLQQLWLLKLSWDEQLTPEISKMWAEIIVDLPKLNTLRIPRRVICDSPSLFEFHIFSDASERAYGACLYVRSVNDQGEVLIQLLMAKSRVAPLKPITIPRLELCGALVGARLYQKVVASLRQQAKRTFFWTDSSIVLGWLKVLPSKLQPFVRNRVAEILETTGNCEWRHVPTECNPADHISRGVSCKDISSMSKWWSGPEFLKKEVSHWPANFLSINHELPEIKSSNVILHGILHSSNNEDLGGNKLIEFKRFSKYTRLNRTVAYVLRFINNCRKQSVHGPLSNQELQTALNVIIRISQSESFEEYTMLIKNKSLPTKSPLHKFNVFLDDNKIMRVGGRLENSDYCYEKKHPILIQSTHYFTKLLFNYEHIRLMHAGPQLMLATIREMYWPIRGRNLARSCYRQCVRCNRMKGKTISPIMGNLPHQRILSGFPFQNIGLDYAGPIQSVSRHGRGCKIVKVYIAIFICFATKSIHLELVGDLTSNTFILALRRFMSRRGKPLNIYSDNGTSFVGAYNDISKFIRTYCNSLSEVMANEGINFHFIPPYSPHFAGLAEAGVKCIKYHLVRVLGNCNVTYEELNTTLIQIEAILNSRPLTPLSTNPEDLLPLTPGHFLIGRPLTSLPTPDYKDHSVSSLTRFQRIEQLRQHFWARWSKEYISELQLRMKWRSCKGSLKLNSLVLLKEENSPPLKWKMGRIVAVHPGSDGVSRVADIKTSTGIVRRSFSKICPLPEPEESG</sequence>
<dbReference type="InterPro" id="IPR005312">
    <property type="entry name" value="DUF1759"/>
</dbReference>
<evidence type="ECO:0000313" key="5">
    <source>
        <dbReference type="EMBL" id="CAK1579801.1"/>
    </source>
</evidence>
<dbReference type="InterPro" id="IPR001584">
    <property type="entry name" value="Integrase_cat-core"/>
</dbReference>
<dbReference type="Pfam" id="PF18701">
    <property type="entry name" value="DUF5641"/>
    <property type="match status" value="1"/>
</dbReference>
<dbReference type="CDD" id="cd01644">
    <property type="entry name" value="RT_pepA17"/>
    <property type="match status" value="1"/>
</dbReference>
<accession>A0AAV1K9M0</accession>
<evidence type="ECO:0000256" key="2">
    <source>
        <dbReference type="SAM" id="MobiDB-lite"/>
    </source>
</evidence>
<comment type="caution">
    <text evidence="5">The sequence shown here is derived from an EMBL/GenBank/DDBJ whole genome shotgun (WGS) entry which is preliminary data.</text>
</comment>
<dbReference type="InterPro" id="IPR040676">
    <property type="entry name" value="DUF5641"/>
</dbReference>
<feature type="compositionally biased region" description="Low complexity" evidence="2">
    <location>
        <begin position="451"/>
        <end position="460"/>
    </location>
</feature>
<evidence type="ECO:0000256" key="1">
    <source>
        <dbReference type="PROSITE-ProRule" id="PRU00047"/>
    </source>
</evidence>
<dbReference type="GO" id="GO:0015074">
    <property type="term" value="P:DNA integration"/>
    <property type="evidence" value="ECO:0007669"/>
    <property type="project" value="InterPro"/>
</dbReference>
<dbReference type="Gene3D" id="3.30.420.10">
    <property type="entry name" value="Ribonuclease H-like superfamily/Ribonuclease H"/>
    <property type="match status" value="1"/>
</dbReference>
<dbReference type="GO" id="GO:0042575">
    <property type="term" value="C:DNA polymerase complex"/>
    <property type="evidence" value="ECO:0007669"/>
    <property type="project" value="UniProtKB-ARBA"/>
</dbReference>
<dbReference type="InterPro" id="IPR043128">
    <property type="entry name" value="Rev_trsase/Diguanyl_cyclase"/>
</dbReference>
<dbReference type="PROSITE" id="PS50994">
    <property type="entry name" value="INTEGRASE"/>
    <property type="match status" value="1"/>
</dbReference>
<dbReference type="Proteomes" id="UP001314205">
    <property type="component" value="Unassembled WGS sequence"/>
</dbReference>
<feature type="domain" description="Integrase catalytic" evidence="4">
    <location>
        <begin position="1468"/>
        <end position="1657"/>
    </location>
</feature>
<dbReference type="SUPFAM" id="SSF56672">
    <property type="entry name" value="DNA/RNA polymerases"/>
    <property type="match status" value="1"/>
</dbReference>
<dbReference type="SMART" id="SM00343">
    <property type="entry name" value="ZnF_C2HC"/>
    <property type="match status" value="2"/>
</dbReference>
<keyword evidence="1" id="KW-0862">Zinc</keyword>
<dbReference type="InterPro" id="IPR021109">
    <property type="entry name" value="Peptidase_aspartic_dom_sf"/>
</dbReference>
<dbReference type="InterPro" id="IPR000477">
    <property type="entry name" value="RT_dom"/>
</dbReference>
<dbReference type="InterPro" id="IPR012337">
    <property type="entry name" value="RNaseH-like_sf"/>
</dbReference>
<dbReference type="SUPFAM" id="SSF53098">
    <property type="entry name" value="Ribonuclease H-like"/>
    <property type="match status" value="1"/>
</dbReference>
<dbReference type="Gene3D" id="2.40.70.10">
    <property type="entry name" value="Acid Proteases"/>
    <property type="match status" value="1"/>
</dbReference>
<organism evidence="5 6">
    <name type="scientific">Parnassius mnemosyne</name>
    <name type="common">clouded apollo</name>
    <dbReference type="NCBI Taxonomy" id="213953"/>
    <lineage>
        <taxon>Eukaryota</taxon>
        <taxon>Metazoa</taxon>
        <taxon>Ecdysozoa</taxon>
        <taxon>Arthropoda</taxon>
        <taxon>Hexapoda</taxon>
        <taxon>Insecta</taxon>
        <taxon>Pterygota</taxon>
        <taxon>Neoptera</taxon>
        <taxon>Endopterygota</taxon>
        <taxon>Lepidoptera</taxon>
        <taxon>Glossata</taxon>
        <taxon>Ditrysia</taxon>
        <taxon>Papilionoidea</taxon>
        <taxon>Papilionidae</taxon>
        <taxon>Parnassiinae</taxon>
        <taxon>Parnassini</taxon>
        <taxon>Parnassius</taxon>
        <taxon>Driopa</taxon>
    </lineage>
</organism>
<evidence type="ECO:0000259" key="4">
    <source>
        <dbReference type="PROSITE" id="PS50994"/>
    </source>
</evidence>
<name>A0AAV1K9M0_9NEOP</name>
<gene>
    <name evidence="5" type="ORF">PARMNEM_LOCUS1691</name>
</gene>
<dbReference type="PANTHER" id="PTHR47331:SF1">
    <property type="entry name" value="GAG-LIKE PROTEIN"/>
    <property type="match status" value="1"/>
</dbReference>
<dbReference type="PANTHER" id="PTHR47331">
    <property type="entry name" value="PHD-TYPE DOMAIN-CONTAINING PROTEIN"/>
    <property type="match status" value="1"/>
</dbReference>
<dbReference type="GO" id="GO:0008270">
    <property type="term" value="F:zinc ion binding"/>
    <property type="evidence" value="ECO:0007669"/>
    <property type="project" value="UniProtKB-KW"/>
</dbReference>
<dbReference type="InterPro" id="IPR036397">
    <property type="entry name" value="RNaseH_sf"/>
</dbReference>
<dbReference type="Pfam" id="PF05380">
    <property type="entry name" value="Peptidase_A17"/>
    <property type="match status" value="1"/>
</dbReference>
<dbReference type="GO" id="GO:0003676">
    <property type="term" value="F:nucleic acid binding"/>
    <property type="evidence" value="ECO:0007669"/>
    <property type="project" value="InterPro"/>
</dbReference>
<dbReference type="CDD" id="cd00303">
    <property type="entry name" value="retropepsin_like"/>
    <property type="match status" value="1"/>
</dbReference>
<protein>
    <recommendedName>
        <fullName evidence="7">Endonuclease</fullName>
    </recommendedName>
</protein>
<keyword evidence="1" id="KW-0863">Zinc-finger</keyword>
<dbReference type="InterPro" id="IPR008042">
    <property type="entry name" value="Retrotrans_Pao"/>
</dbReference>
<dbReference type="Gene3D" id="3.10.10.10">
    <property type="entry name" value="HIV Type 1 Reverse Transcriptase, subunit A, domain 1"/>
    <property type="match status" value="1"/>
</dbReference>
<feature type="compositionally biased region" description="Low complexity" evidence="2">
    <location>
        <begin position="432"/>
        <end position="441"/>
    </location>
</feature>
<dbReference type="InterPro" id="IPR001878">
    <property type="entry name" value="Znf_CCHC"/>
</dbReference>
<dbReference type="PROSITE" id="PS50158">
    <property type="entry name" value="ZF_CCHC"/>
    <property type="match status" value="1"/>
</dbReference>
<dbReference type="Pfam" id="PF00078">
    <property type="entry name" value="RVT_1"/>
    <property type="match status" value="1"/>
</dbReference>
<dbReference type="Pfam" id="PF03564">
    <property type="entry name" value="DUF1759"/>
    <property type="match status" value="1"/>
</dbReference>
<dbReference type="GO" id="GO:0071897">
    <property type="term" value="P:DNA biosynthetic process"/>
    <property type="evidence" value="ECO:0007669"/>
    <property type="project" value="UniProtKB-ARBA"/>
</dbReference>
<reference evidence="5 6" key="1">
    <citation type="submission" date="2023-11" db="EMBL/GenBank/DDBJ databases">
        <authorList>
            <person name="Hedman E."/>
            <person name="Englund M."/>
            <person name="Stromberg M."/>
            <person name="Nyberg Akerstrom W."/>
            <person name="Nylinder S."/>
            <person name="Jareborg N."/>
            <person name="Kallberg Y."/>
            <person name="Kronander E."/>
        </authorList>
    </citation>
    <scope>NUCLEOTIDE SEQUENCE [LARGE SCALE GENOMIC DNA]</scope>
</reference>
<dbReference type="InterPro" id="IPR043502">
    <property type="entry name" value="DNA/RNA_pol_sf"/>
</dbReference>